<organism evidence="3 4">
    <name type="scientific">Streptomyces racemochromogenes</name>
    <dbReference type="NCBI Taxonomy" id="67353"/>
    <lineage>
        <taxon>Bacteria</taxon>
        <taxon>Bacillati</taxon>
        <taxon>Actinomycetota</taxon>
        <taxon>Actinomycetes</taxon>
        <taxon>Kitasatosporales</taxon>
        <taxon>Streptomycetaceae</taxon>
        <taxon>Streptomyces</taxon>
    </lineage>
</organism>
<comment type="caution">
    <text evidence="3">The sequence shown here is derived from an EMBL/GenBank/DDBJ whole genome shotgun (WGS) entry which is preliminary data.</text>
</comment>
<sequence>MSAQPFWTRRPFVFAASAVIAAGSAVLNVAAFAAVHGTPHIAVADQQVQCIKAPCAPADGGGPWNGKDGHPRGNPSHHVRECFAAPCGPADGGFPPPNPAPTGTRADVPDDSGTQFKGGPLA</sequence>
<evidence type="ECO:0008006" key="5">
    <source>
        <dbReference type="Google" id="ProtNLM"/>
    </source>
</evidence>
<evidence type="ECO:0000256" key="2">
    <source>
        <dbReference type="SAM" id="SignalP"/>
    </source>
</evidence>
<keyword evidence="2" id="KW-0732">Signal</keyword>
<feature type="chain" id="PRO_5046245081" description="Secreted protein" evidence="2">
    <location>
        <begin position="34"/>
        <end position="122"/>
    </location>
</feature>
<evidence type="ECO:0000256" key="1">
    <source>
        <dbReference type="SAM" id="MobiDB-lite"/>
    </source>
</evidence>
<feature type="region of interest" description="Disordered" evidence="1">
    <location>
        <begin position="87"/>
        <end position="122"/>
    </location>
</feature>
<name>A0ABW7PKQ4_9ACTN</name>
<proteinExistence type="predicted"/>
<dbReference type="Proteomes" id="UP001610631">
    <property type="component" value="Unassembled WGS sequence"/>
</dbReference>
<dbReference type="RefSeq" id="WP_395512653.1">
    <property type="nucleotide sequence ID" value="NZ_JBBDHD010000103.1"/>
</dbReference>
<accession>A0ABW7PKQ4</accession>
<dbReference type="EMBL" id="JBBDHD010000103">
    <property type="protein sequence ID" value="MFH7598986.1"/>
    <property type="molecule type" value="Genomic_DNA"/>
</dbReference>
<keyword evidence="4" id="KW-1185">Reference proteome</keyword>
<reference evidence="3 4" key="1">
    <citation type="submission" date="2024-03" db="EMBL/GenBank/DDBJ databases">
        <title>Whole genome sequencing of Streptomyces racemochromogenes, to identify antimicrobial biosynthetic gene clusters.</title>
        <authorList>
            <person name="Suryawanshi P."/>
            <person name="Krishnaraj P.U."/>
            <person name="Arun Y.P."/>
            <person name="Suryawanshi M.P."/>
            <person name="Rakshit O."/>
        </authorList>
    </citation>
    <scope>NUCLEOTIDE SEQUENCE [LARGE SCALE GENOMIC DNA]</scope>
    <source>
        <strain evidence="3 4">AUDT626</strain>
    </source>
</reference>
<protein>
    <recommendedName>
        <fullName evidence="5">Secreted protein</fullName>
    </recommendedName>
</protein>
<evidence type="ECO:0000313" key="4">
    <source>
        <dbReference type="Proteomes" id="UP001610631"/>
    </source>
</evidence>
<gene>
    <name evidence="3" type="ORF">WDV06_28410</name>
</gene>
<evidence type="ECO:0000313" key="3">
    <source>
        <dbReference type="EMBL" id="MFH7598986.1"/>
    </source>
</evidence>
<feature type="signal peptide" evidence="2">
    <location>
        <begin position="1"/>
        <end position="33"/>
    </location>
</feature>